<dbReference type="Proteomes" id="UP000054248">
    <property type="component" value="Unassembled WGS sequence"/>
</dbReference>
<feature type="region of interest" description="Disordered" evidence="1">
    <location>
        <begin position="1"/>
        <end position="147"/>
    </location>
</feature>
<feature type="compositionally biased region" description="Polar residues" evidence="1">
    <location>
        <begin position="266"/>
        <end position="283"/>
    </location>
</feature>
<dbReference type="AlphaFoldDB" id="A0A0C3L6J3"/>
<protein>
    <submittedName>
        <fullName evidence="2">Uncharacterized protein</fullName>
    </submittedName>
</protein>
<organism evidence="2 3">
    <name type="scientific">Tulasnella calospora MUT 4182</name>
    <dbReference type="NCBI Taxonomy" id="1051891"/>
    <lineage>
        <taxon>Eukaryota</taxon>
        <taxon>Fungi</taxon>
        <taxon>Dikarya</taxon>
        <taxon>Basidiomycota</taxon>
        <taxon>Agaricomycotina</taxon>
        <taxon>Agaricomycetes</taxon>
        <taxon>Cantharellales</taxon>
        <taxon>Tulasnellaceae</taxon>
        <taxon>Tulasnella</taxon>
    </lineage>
</organism>
<gene>
    <name evidence="2" type="ORF">M407DRAFT_21367</name>
</gene>
<accession>A0A0C3L6J3</accession>
<evidence type="ECO:0000313" key="3">
    <source>
        <dbReference type="Proteomes" id="UP000054248"/>
    </source>
</evidence>
<proteinExistence type="predicted"/>
<reference evidence="3" key="2">
    <citation type="submission" date="2015-01" db="EMBL/GenBank/DDBJ databases">
        <title>Evolutionary Origins and Diversification of the Mycorrhizal Mutualists.</title>
        <authorList>
            <consortium name="DOE Joint Genome Institute"/>
            <consortium name="Mycorrhizal Genomics Consortium"/>
            <person name="Kohler A."/>
            <person name="Kuo A."/>
            <person name="Nagy L.G."/>
            <person name="Floudas D."/>
            <person name="Copeland A."/>
            <person name="Barry K.W."/>
            <person name="Cichocki N."/>
            <person name="Veneault-Fourrey C."/>
            <person name="LaButti K."/>
            <person name="Lindquist E.A."/>
            <person name="Lipzen A."/>
            <person name="Lundell T."/>
            <person name="Morin E."/>
            <person name="Murat C."/>
            <person name="Riley R."/>
            <person name="Ohm R."/>
            <person name="Sun H."/>
            <person name="Tunlid A."/>
            <person name="Henrissat B."/>
            <person name="Grigoriev I.V."/>
            <person name="Hibbett D.S."/>
            <person name="Martin F."/>
        </authorList>
    </citation>
    <scope>NUCLEOTIDE SEQUENCE [LARGE SCALE GENOMIC DNA]</scope>
    <source>
        <strain evidence="3">MUT 4182</strain>
    </source>
</reference>
<keyword evidence="3" id="KW-1185">Reference proteome</keyword>
<feature type="compositionally biased region" description="Basic and acidic residues" evidence="1">
    <location>
        <begin position="1"/>
        <end position="11"/>
    </location>
</feature>
<evidence type="ECO:0000256" key="1">
    <source>
        <dbReference type="SAM" id="MobiDB-lite"/>
    </source>
</evidence>
<sequence length="283" mass="29471">MPLFNHRENRDITATSPATNSAYPADGTTGYQTGAPVGNRNDAYDPTYDNAGRNTGTFGNQDPYGTHATSATATTGHNLTTGNTYNDTGYNDTGYNDTTYGNQPGVHNRHGGITGTNVDHNARTTGAGVGTAGATGNRFDPANNPGSTYNDNIFGNQPGVHGQTVQPNANGQGVGGSPWSAAGQQPSAYPSDREARHLQRSGKIEKAVGTMLCSTTMKQKGLEKQAQGANIAVQSRELAQAENLEAQAKAMRGHAVGMGAHPNHMNPGQSNANANTGQYSGTY</sequence>
<feature type="compositionally biased region" description="Polar residues" evidence="1">
    <location>
        <begin position="12"/>
        <end position="22"/>
    </location>
</feature>
<feature type="region of interest" description="Disordered" evidence="1">
    <location>
        <begin position="168"/>
        <end position="191"/>
    </location>
</feature>
<name>A0A0C3L6J3_9AGAM</name>
<dbReference type="EMBL" id="KN822982">
    <property type="protein sequence ID" value="KIO29468.1"/>
    <property type="molecule type" value="Genomic_DNA"/>
</dbReference>
<evidence type="ECO:0000313" key="2">
    <source>
        <dbReference type="EMBL" id="KIO29468.1"/>
    </source>
</evidence>
<feature type="compositionally biased region" description="Low complexity" evidence="1">
    <location>
        <begin position="65"/>
        <end position="102"/>
    </location>
</feature>
<reference evidence="2 3" key="1">
    <citation type="submission" date="2014-04" db="EMBL/GenBank/DDBJ databases">
        <authorList>
            <consortium name="DOE Joint Genome Institute"/>
            <person name="Kuo A."/>
            <person name="Girlanda M."/>
            <person name="Perotto S."/>
            <person name="Kohler A."/>
            <person name="Nagy L.G."/>
            <person name="Floudas D."/>
            <person name="Copeland A."/>
            <person name="Barry K.W."/>
            <person name="Cichocki N."/>
            <person name="Veneault-Fourrey C."/>
            <person name="LaButti K."/>
            <person name="Lindquist E.A."/>
            <person name="Lipzen A."/>
            <person name="Lundell T."/>
            <person name="Morin E."/>
            <person name="Murat C."/>
            <person name="Sun H."/>
            <person name="Tunlid A."/>
            <person name="Henrissat B."/>
            <person name="Grigoriev I.V."/>
            <person name="Hibbett D.S."/>
            <person name="Martin F."/>
            <person name="Nordberg H.P."/>
            <person name="Cantor M.N."/>
            <person name="Hua S.X."/>
        </authorList>
    </citation>
    <scope>NUCLEOTIDE SEQUENCE [LARGE SCALE GENOMIC DNA]</scope>
    <source>
        <strain evidence="2 3">MUT 4182</strain>
    </source>
</reference>
<dbReference type="OrthoDB" id="2590620at2759"/>
<dbReference type="HOGENOM" id="CLU_984165_0_0_1"/>
<feature type="region of interest" description="Disordered" evidence="1">
    <location>
        <begin position="264"/>
        <end position="283"/>
    </location>
</feature>